<feature type="region of interest" description="Disordered" evidence="6">
    <location>
        <begin position="1"/>
        <end position="63"/>
    </location>
</feature>
<dbReference type="Pfam" id="PF00145">
    <property type="entry name" value="DNA_methylase"/>
    <property type="match status" value="1"/>
</dbReference>
<keyword evidence="1" id="KW-0489">Methyltransferase</keyword>
<dbReference type="Gene3D" id="3.40.50.300">
    <property type="entry name" value="P-loop containing nucleotide triphosphate hydrolases"/>
    <property type="match status" value="1"/>
</dbReference>
<dbReference type="PANTHER" id="PTHR45626">
    <property type="entry name" value="TRANSCRIPTION TERMINATION FACTOR 2-RELATED"/>
    <property type="match status" value="1"/>
</dbReference>
<accession>A0ABR1VQY3</accession>
<feature type="region of interest" description="Disordered" evidence="6">
    <location>
        <begin position="2207"/>
        <end position="2295"/>
    </location>
</feature>
<dbReference type="EMBL" id="JAQQWL010000005">
    <property type="protein sequence ID" value="KAK8073664.1"/>
    <property type="molecule type" value="Genomic_DNA"/>
</dbReference>
<evidence type="ECO:0000256" key="5">
    <source>
        <dbReference type="ARBA" id="ARBA00022840"/>
    </source>
</evidence>
<evidence type="ECO:0000256" key="2">
    <source>
        <dbReference type="ARBA" id="ARBA00022679"/>
    </source>
</evidence>
<feature type="compositionally biased region" description="Acidic residues" evidence="6">
    <location>
        <begin position="2283"/>
        <end position="2295"/>
    </location>
</feature>
<reference evidence="8 9" key="1">
    <citation type="submission" date="2023-01" db="EMBL/GenBank/DDBJ databases">
        <title>Analysis of 21 Apiospora genomes using comparative genomics revels a genus with tremendous synthesis potential of carbohydrate active enzymes and secondary metabolites.</title>
        <authorList>
            <person name="Sorensen T."/>
        </authorList>
    </citation>
    <scope>NUCLEOTIDE SEQUENCE [LARGE SCALE GENOMIC DNA]</scope>
    <source>
        <strain evidence="8 9">CBS 135458</strain>
    </source>
</reference>
<dbReference type="Gene3D" id="3.40.50.10810">
    <property type="entry name" value="Tandem AAA-ATPase domain"/>
    <property type="match status" value="1"/>
</dbReference>
<proteinExistence type="predicted"/>
<keyword evidence="4" id="KW-0378">Hydrolase</keyword>
<evidence type="ECO:0000256" key="3">
    <source>
        <dbReference type="ARBA" id="ARBA00022741"/>
    </source>
</evidence>
<name>A0ABR1VQY3_9PEZI</name>
<dbReference type="SUPFAM" id="SSF52540">
    <property type="entry name" value="P-loop containing nucleoside triphosphate hydrolases"/>
    <property type="match status" value="2"/>
</dbReference>
<feature type="compositionally biased region" description="Basic and acidic residues" evidence="6">
    <location>
        <begin position="32"/>
        <end position="41"/>
    </location>
</feature>
<protein>
    <recommendedName>
        <fullName evidence="7">SNF2 N-terminal domain-containing protein</fullName>
    </recommendedName>
</protein>
<organism evidence="8 9">
    <name type="scientific">Apiospora phragmitis</name>
    <dbReference type="NCBI Taxonomy" id="2905665"/>
    <lineage>
        <taxon>Eukaryota</taxon>
        <taxon>Fungi</taxon>
        <taxon>Dikarya</taxon>
        <taxon>Ascomycota</taxon>
        <taxon>Pezizomycotina</taxon>
        <taxon>Sordariomycetes</taxon>
        <taxon>Xylariomycetidae</taxon>
        <taxon>Amphisphaeriales</taxon>
        <taxon>Apiosporaceae</taxon>
        <taxon>Apiospora</taxon>
    </lineage>
</organism>
<dbReference type="Proteomes" id="UP001480595">
    <property type="component" value="Unassembled WGS sequence"/>
</dbReference>
<keyword evidence="9" id="KW-1185">Reference proteome</keyword>
<keyword evidence="3" id="KW-0547">Nucleotide-binding</keyword>
<dbReference type="CDD" id="cd18793">
    <property type="entry name" value="SF2_C_SNF"/>
    <property type="match status" value="1"/>
</dbReference>
<dbReference type="SUPFAM" id="SSF53335">
    <property type="entry name" value="S-adenosyl-L-methionine-dependent methyltransferases"/>
    <property type="match status" value="1"/>
</dbReference>
<evidence type="ECO:0000313" key="9">
    <source>
        <dbReference type="Proteomes" id="UP001480595"/>
    </source>
</evidence>
<keyword evidence="2" id="KW-0808">Transferase</keyword>
<dbReference type="InterPro" id="IPR029063">
    <property type="entry name" value="SAM-dependent_MTases_sf"/>
</dbReference>
<dbReference type="Gene3D" id="3.40.50.150">
    <property type="entry name" value="Vaccinia Virus protein VP39"/>
    <property type="match status" value="1"/>
</dbReference>
<keyword evidence="5" id="KW-0067">ATP-binding</keyword>
<evidence type="ECO:0000256" key="4">
    <source>
        <dbReference type="ARBA" id="ARBA00022801"/>
    </source>
</evidence>
<comment type="caution">
    <text evidence="8">The sequence shown here is derived from an EMBL/GenBank/DDBJ whole genome shotgun (WGS) entry which is preliminary data.</text>
</comment>
<feature type="compositionally biased region" description="Acidic residues" evidence="6">
    <location>
        <begin position="2248"/>
        <end position="2264"/>
    </location>
</feature>
<evidence type="ECO:0000256" key="6">
    <source>
        <dbReference type="SAM" id="MobiDB-lite"/>
    </source>
</evidence>
<dbReference type="InterPro" id="IPR049730">
    <property type="entry name" value="SNF2/RAD54-like_C"/>
</dbReference>
<dbReference type="InterPro" id="IPR038718">
    <property type="entry name" value="SNF2-like_sf"/>
</dbReference>
<evidence type="ECO:0000259" key="7">
    <source>
        <dbReference type="Pfam" id="PF00176"/>
    </source>
</evidence>
<dbReference type="GeneID" id="92089035"/>
<dbReference type="InterPro" id="IPR001525">
    <property type="entry name" value="C5_MeTfrase"/>
</dbReference>
<dbReference type="RefSeq" id="XP_066718139.1">
    <property type="nucleotide sequence ID" value="XM_066855972.1"/>
</dbReference>
<evidence type="ECO:0000256" key="1">
    <source>
        <dbReference type="ARBA" id="ARBA00022603"/>
    </source>
</evidence>
<dbReference type="InterPro" id="IPR027417">
    <property type="entry name" value="P-loop_NTPase"/>
</dbReference>
<dbReference type="Pfam" id="PF00176">
    <property type="entry name" value="SNF2-rel_dom"/>
    <property type="match status" value="1"/>
</dbReference>
<sequence>MAKGKGKAGAATSSSKKGRKRKAPKAPLNTTSRDKRLKQDDTSGPNEGEEDFGGPSHQGRPIDNTLRAFNEMVKKATNDESGKFANLKKIADQGGITFRVVTLCSGTESPMFALQLIQESFYSIYGKELFRFEQLFGAERVEFKQAFASRNSGCVMFRDVCELVIGKKEATTAKGEVMKIPRDPTILVAGTSCVDFSPLNVKRQNGFSPRILNFFDLKNKDRTPTFKEVSDVLREITQDDSIRTLGESEQTFFSMLSYVAEHKPWIVILENVLNAPFDSARDHWFTPLGYTAWVGSLDTKDYCIPQTRQRKYLVAFNNDKFPRARNACDILGEAVEHLKQPASRNVEDFLLGANNPLAQIARLELEDKAQKLKARKEASWEHSKIRHEAVRHGEQLSDGRPLTNWTENGHTQFHDGMDKFAMAILPNRVHDVLDINWLRGALRPGPESFDLLFKVMVIDLSQNVDRHHLKGKFGITGCLTPSGIPYITNQCRPVLGFECLNLQGLPLWKISFSRETQDQLKDLAGNAMSTPVVGAVIIASLMASLEEDLESSPWRKELEDIKSSNYPSPFTSSSPQMNPRGQEVEIVQDYGTTGFVKFSVEKIKKEVRKHRRYCHCNGTAQYSTRSLLKCNICGIIRCVNCAGNPIHDYSPTVSSPDPSPFRAVELEFLQRFPTVITNLLSPAWKKSLAKYPGRSTVLMEGRYKPSTDSEATTIFEALVKAKFLYQRFHITEVITLIYTSDDGFDLKVVCTELGIDWFVMLDPYSSCVKPFFQKNMELQEFCKRSQPFMKGTVLQKAHSPLHIKWFMWDFALSKVEAEISYTHDVTSGLKRLEMRLHNSSEAGGELFNMVNKEVAGLYKSAPECEAAERSLFVHDDHGARDASVKLFKDPTLSGPAKEDGFVVAYDHRKLASHEHREFLLKLHDRPREECAHGDRTLGELRLQYVTPGRSDEYLPSDPLLLLQRMKWVCEQNDSWAVVPSREQRALFETLAYATSKSVEHIKEWTQIVEDDTSRCEECAPQLPVVYWDGTKPFSDHKDVESYEKARKSQLPTFQIQVQHEQLSGNEMKDFRVRFMFNPVRLTHKAFAQLPVERTAPLVAKAPVITTARVKPQYVDNWEQKDNHEDPFPKTGEGLLPRQEMTVAWMLEHEREPKPFVERETEEEQVEGIHVRLLGYASRMVIRRGGIIADDIGFGKTVMVLALFSLQKKFDQDHHQLRQKEADNGIEALNCKLEEINKFLGYQKGREFALVKTWADLKKTNPKSHNILVLSDDLFAEKEYIKSLQNTVGGKSPIQGLSAKGVSEWKNGRGYWEWYESAVKLIESKEVKGRFLLERYSFNRTVWDEVSYSNPTVSSFVTNCRAVSKWLLSGTPPTQGLKDVCSMARTIGLHVARPIDLRPGLPSIANGPSQSPRTQFEEMNSWEPMKTTATVVERHCQGESFCDAFSVCNKIDRGTHLFKVEVWALVVPSTLTETSTYLPLQDEMRKADMEAESLTRDGAKRLDTVLKNAKEPLDGESSCITALSHAATAPSVAMISCSQQASTNGATSYQQRVLEEREAMMDEARHCVRYSFEKLIWLATRLHRTIHKNGIQNDKDKEEYAGITRGLSVFLEALDQGLLEKFNGRGNYAEINTLYKSFDNKWAKFYLLDLEDARGHIPGAPDTARIPHDDVINLLLAYDGQTVQELEAEDEEVLRSKLETIIKHLVDEREKQLIRNKEEYERSHSDEPDILLALRREGIKVGSTGTKDARKKLYEAHKQKSLGMRAYNTPNEAACFAATTMPFLDGSIKVRGATKTQTKDEYYSAWNAFMQAYRYLFEQSAQLRRARLFRNLASGTATACDEEECHSTDSLALVSDCGHVLCRAHRENKKHCGDGTNECTARLDIGVVELSKFTSFQDRQIRADHLSSPGGSRALAHQELDSKLKYVIDLIQATEKDEKVVLFAQHQLILEKAVEALDKCEISYATTNTAVATRRNNSREDPLGAFKKGKYKVLVMKVNSAEAAGGNLIIANHVIFLSPVIGNSQQLFDSHMNQAAGRCIRHGQKKTVHVYHCVTEGTIEVDILELRQQKEVRVQPGLALGGLVPRGWTEPSGLDSNTEVSQDEDKVPHWFKPSYGKSEAVNSLMSAHEVWKGLNEPDLALTMDLKDTRADANGAYMHEITETLEDAVAAILALDQFAGLSGSDRAGIKKRYNDLCAEYKWSQEIAHRDEKISDDGGGGSSSDSDADDENPCGSDGASKQPAHNAEPCEPTEEADPMDLDDDQGESLDAGMQPSEEAVPYKDPEDTDYYGVSDDEL</sequence>
<feature type="domain" description="SNF2 N-terminal" evidence="7">
    <location>
        <begin position="1138"/>
        <end position="1388"/>
    </location>
</feature>
<dbReference type="InterPro" id="IPR000330">
    <property type="entry name" value="SNF2_N"/>
</dbReference>
<gene>
    <name evidence="8" type="ORF">PG994_004563</name>
</gene>
<dbReference type="PANTHER" id="PTHR45626:SF26">
    <property type="entry name" value="FAMILY HELICASE, PUTATIVE (AFU_ORTHOLOGUE AFUA_2G09120)-RELATED"/>
    <property type="match status" value="1"/>
</dbReference>
<dbReference type="InterPro" id="IPR050628">
    <property type="entry name" value="SNF2_RAD54_helicase_TF"/>
</dbReference>
<evidence type="ECO:0000313" key="8">
    <source>
        <dbReference type="EMBL" id="KAK8073664.1"/>
    </source>
</evidence>